<dbReference type="AlphaFoldDB" id="A0A1N5VKS8"/>
<dbReference type="EMBL" id="LT671858">
    <property type="protein sequence ID" value="SIM72855.1"/>
    <property type="molecule type" value="Genomic_DNA"/>
</dbReference>
<dbReference type="RefSeq" id="WP_021788887.1">
    <property type="nucleotide sequence ID" value="NZ_LT671858.1"/>
</dbReference>
<evidence type="ECO:0000313" key="1">
    <source>
        <dbReference type="EMBL" id="SIM72855.1"/>
    </source>
</evidence>
<dbReference type="InterPro" id="IPR015946">
    <property type="entry name" value="KH_dom-like_a/b"/>
</dbReference>
<dbReference type="InterPro" id="IPR003718">
    <property type="entry name" value="OsmC/Ohr_fam"/>
</dbReference>
<reference evidence="1 2" key="1">
    <citation type="submission" date="2016-04" db="EMBL/GenBank/DDBJ databases">
        <authorList>
            <person name="Evans L.H."/>
            <person name="Alamgir A."/>
            <person name="Owens N."/>
            <person name="Weber N.D."/>
            <person name="Virtaneva K."/>
            <person name="Barbian K."/>
            <person name="Babar A."/>
            <person name="Rosenke K."/>
        </authorList>
    </citation>
    <scope>NUCLEOTIDE SEQUENCE [LARGE SCALE GENOMIC DNA]</scope>
    <source>
        <strain evidence="2">S5(T) (JCM 30642 \VKM B-2941)</strain>
    </source>
</reference>
<sequence length="149" mass="17046">MTLSISFHYDREVGFKSDSAEMETVYLRDPIINNPMIYSPTETMLFAMSGCSSYDVVLIISRMRKEIKKYGMQVEAEREEEEPKVLKSANFTYTIDAEVTEEQALRAINLSLEKYCSVTILARRGGVHVTYSLILNGKKVCEKQEPKLD</sequence>
<dbReference type="Pfam" id="PF02566">
    <property type="entry name" value="OsmC"/>
    <property type="match status" value="1"/>
</dbReference>
<dbReference type="PANTHER" id="PTHR34352">
    <property type="entry name" value="PROTEIN YHFA"/>
    <property type="match status" value="1"/>
</dbReference>
<proteinExistence type="predicted"/>
<name>A0A1N5VKS8_9ARCH</name>
<dbReference type="SUPFAM" id="SSF82784">
    <property type="entry name" value="OsmC-like"/>
    <property type="match status" value="1"/>
</dbReference>
<dbReference type="InterPro" id="IPR036102">
    <property type="entry name" value="OsmC/Ohrsf"/>
</dbReference>
<gene>
    <name evidence="1" type="ORF">CSP5_1395</name>
</gene>
<protein>
    <submittedName>
        <fullName evidence="1">Predicted redox protein, regulator of disulfide bond formation</fullName>
    </submittedName>
</protein>
<accession>A0A1N5VKS8</accession>
<dbReference type="GeneID" id="41588640"/>
<evidence type="ECO:0000313" key="2">
    <source>
        <dbReference type="Proteomes" id="UP000195607"/>
    </source>
</evidence>
<dbReference type="Proteomes" id="UP000195607">
    <property type="component" value="Chromosome I"/>
</dbReference>
<organism evidence="1 2">
    <name type="scientific">Cuniculiplasma divulgatum</name>
    <dbReference type="NCBI Taxonomy" id="1673428"/>
    <lineage>
        <taxon>Archaea</taxon>
        <taxon>Methanobacteriati</taxon>
        <taxon>Thermoplasmatota</taxon>
        <taxon>Thermoplasmata</taxon>
        <taxon>Thermoplasmatales</taxon>
        <taxon>Cuniculiplasmataceae</taxon>
        <taxon>Cuniculiplasma</taxon>
    </lineage>
</organism>
<dbReference type="Gene3D" id="3.30.300.20">
    <property type="match status" value="1"/>
</dbReference>
<dbReference type="PANTHER" id="PTHR34352:SF1">
    <property type="entry name" value="PROTEIN YHFA"/>
    <property type="match status" value="1"/>
</dbReference>